<dbReference type="AlphaFoldDB" id="A0A0S2SHM6"/>
<dbReference type="CDD" id="cd18873">
    <property type="entry name" value="NUDIX_NadM_like"/>
    <property type="match status" value="1"/>
</dbReference>
<accession>A0A0S2SHM6</accession>
<dbReference type="SUPFAM" id="SSF46785">
    <property type="entry name" value="Winged helix' DNA-binding domain"/>
    <property type="match status" value="1"/>
</dbReference>
<dbReference type="SUPFAM" id="SSF55811">
    <property type="entry name" value="Nudix"/>
    <property type="match status" value="1"/>
</dbReference>
<evidence type="ECO:0000313" key="2">
    <source>
        <dbReference type="EMBL" id="ALP41219.1"/>
    </source>
</evidence>
<dbReference type="InterPro" id="IPR054105">
    <property type="entry name" value="WHD_NrtR"/>
</dbReference>
<dbReference type="Gene3D" id="3.90.79.10">
    <property type="entry name" value="Nucleoside Triphosphate Pyrophosphohydrolase"/>
    <property type="match status" value="1"/>
</dbReference>
<dbReference type="InterPro" id="IPR036388">
    <property type="entry name" value="WH-like_DNA-bd_sf"/>
</dbReference>
<evidence type="ECO:0000313" key="3">
    <source>
        <dbReference type="Proteomes" id="UP000058114"/>
    </source>
</evidence>
<name>A0A0S2SHM6_9GAMM</name>
<sequence>MLRMSLDVVVLRLREEQIELLLERRDRPPCLDALQLPALRIDEGRDRDLESALDRLLQEWGLGNSYREQVCSLGSRDRDPRGWSTTLVYLSLVSPTTELARGRWYPLQSLPTLRLAFDHVQLIARVLERLRVKSRYSTLPVHLLGEEFTLSELQRAYEIILQTPMNTAAFRKRIHRADILCDTGRKRTGKQRPAILYRIESPCCIMFDQVMNGAEG</sequence>
<proteinExistence type="predicted"/>
<dbReference type="Proteomes" id="UP000058114">
    <property type="component" value="Chromosome"/>
</dbReference>
<feature type="domain" description="NrtR DNA-binding winged helix" evidence="1">
    <location>
        <begin position="141"/>
        <end position="198"/>
    </location>
</feature>
<dbReference type="Pfam" id="PF21906">
    <property type="entry name" value="WHD_NrtR"/>
    <property type="match status" value="1"/>
</dbReference>
<evidence type="ECO:0000259" key="1">
    <source>
        <dbReference type="Pfam" id="PF21906"/>
    </source>
</evidence>
<dbReference type="PATRIC" id="fig|652.5.peg.4122"/>
<reference evidence="3" key="1">
    <citation type="submission" date="2015-10" db="EMBL/GenBank/DDBJ databases">
        <title>Complete Genome Sequence of Aeromonas schubertii strain WL1483.</title>
        <authorList>
            <person name="Liu L."/>
        </authorList>
    </citation>
    <scope>NUCLEOTIDE SEQUENCE [LARGE SCALE GENOMIC DNA]</scope>
    <source>
        <strain evidence="3">WL1483</strain>
    </source>
</reference>
<reference evidence="2 3" key="2">
    <citation type="journal article" date="2016" name="Genome Announc.">
        <title>Complete Genome Sequence of the Highly Virulent Aeromonas schubertii Strain WL1483, Isolated from Diseased Snakehead Fish (Channa argus) in China.</title>
        <authorList>
            <person name="Liu L."/>
            <person name="Li N."/>
            <person name="Zhang D."/>
            <person name="Fu X."/>
            <person name="Shi C."/>
            <person name="Lin Q."/>
            <person name="Hao G."/>
        </authorList>
    </citation>
    <scope>NUCLEOTIDE SEQUENCE [LARGE SCALE GENOMIC DNA]</scope>
    <source>
        <strain evidence="2 3">WL1483</strain>
    </source>
</reference>
<dbReference type="KEGG" id="asr:WL1483_1800"/>
<dbReference type="InterPro" id="IPR036390">
    <property type="entry name" value="WH_DNA-bd_sf"/>
</dbReference>
<dbReference type="RefSeq" id="WP_060587856.1">
    <property type="nucleotide sequence ID" value="NZ_CP013067.1"/>
</dbReference>
<dbReference type="InterPro" id="IPR015797">
    <property type="entry name" value="NUDIX_hydrolase-like_dom_sf"/>
</dbReference>
<dbReference type="Gene3D" id="1.10.10.10">
    <property type="entry name" value="Winged helix-like DNA-binding domain superfamily/Winged helix DNA-binding domain"/>
    <property type="match status" value="1"/>
</dbReference>
<dbReference type="EMBL" id="CP013067">
    <property type="protein sequence ID" value="ALP41219.1"/>
    <property type="molecule type" value="Genomic_DNA"/>
</dbReference>
<protein>
    <submittedName>
        <fullName evidence="2">DNA mismatch repair protein MutT</fullName>
    </submittedName>
</protein>
<gene>
    <name evidence="2" type="ORF">WL1483_1800</name>
</gene>
<organism evidence="2 3">
    <name type="scientific">Aeromonas schubertii</name>
    <dbReference type="NCBI Taxonomy" id="652"/>
    <lineage>
        <taxon>Bacteria</taxon>
        <taxon>Pseudomonadati</taxon>
        <taxon>Pseudomonadota</taxon>
        <taxon>Gammaproteobacteria</taxon>
        <taxon>Aeromonadales</taxon>
        <taxon>Aeromonadaceae</taxon>
        <taxon>Aeromonas</taxon>
    </lineage>
</organism>